<evidence type="ECO:0000256" key="7">
    <source>
        <dbReference type="PIRSR" id="PIRSR600542-1"/>
    </source>
</evidence>
<dbReference type="PROSITE" id="PS00440">
    <property type="entry name" value="ACYLTRANSF_C_2"/>
    <property type="match status" value="1"/>
</dbReference>
<dbReference type="InterPro" id="IPR042231">
    <property type="entry name" value="Cho/carn_acyl_trans_2"/>
</dbReference>
<evidence type="ECO:0000256" key="1">
    <source>
        <dbReference type="ARBA" id="ARBA00005232"/>
    </source>
</evidence>
<feature type="region of interest" description="Disordered" evidence="8">
    <location>
        <begin position="17"/>
        <end position="91"/>
    </location>
</feature>
<dbReference type="GO" id="GO:0004092">
    <property type="term" value="F:carnitine O-acetyltransferase activity"/>
    <property type="evidence" value="ECO:0007669"/>
    <property type="project" value="TreeGrafter"/>
</dbReference>
<dbReference type="Pfam" id="PF00755">
    <property type="entry name" value="Carn_acyltransf"/>
    <property type="match status" value="1"/>
</dbReference>
<evidence type="ECO:0000256" key="3">
    <source>
        <dbReference type="ARBA" id="ARBA00022679"/>
    </source>
</evidence>
<keyword evidence="5" id="KW-0443">Lipid metabolism</keyword>
<dbReference type="InterPro" id="IPR039551">
    <property type="entry name" value="Cho/carn_acyl_trans"/>
</dbReference>
<dbReference type="SUPFAM" id="SSF52777">
    <property type="entry name" value="CoA-dependent acyltransferases"/>
    <property type="match status" value="2"/>
</dbReference>
<proteinExistence type="inferred from homology"/>
<gene>
    <name evidence="10" type="ORF">TRUGW13939_09554</name>
</gene>
<feature type="compositionally biased region" description="Polar residues" evidence="8">
    <location>
        <begin position="74"/>
        <end position="84"/>
    </location>
</feature>
<name>A0A7H8RAA7_TALRU</name>
<dbReference type="KEGG" id="trg:TRUGW13939_09554"/>
<evidence type="ECO:0000256" key="6">
    <source>
        <dbReference type="ARBA" id="ARBA00023315"/>
    </source>
</evidence>
<feature type="compositionally biased region" description="Low complexity" evidence="8">
    <location>
        <begin position="644"/>
        <end position="660"/>
    </location>
</feature>
<feature type="compositionally biased region" description="Polar residues" evidence="8">
    <location>
        <begin position="608"/>
        <end position="623"/>
    </location>
</feature>
<feature type="region of interest" description="Disordered" evidence="8">
    <location>
        <begin position="644"/>
        <end position="663"/>
    </location>
</feature>
<feature type="domain" description="Choline/carnitine acyltransferase" evidence="9">
    <location>
        <begin position="88"/>
        <end position="739"/>
    </location>
</feature>
<feature type="region of interest" description="Disordered" evidence="8">
    <location>
        <begin position="786"/>
        <end position="810"/>
    </location>
</feature>
<feature type="compositionally biased region" description="Low complexity" evidence="8">
    <location>
        <begin position="61"/>
        <end position="70"/>
    </location>
</feature>
<dbReference type="RefSeq" id="XP_035348569.1">
    <property type="nucleotide sequence ID" value="XM_035492676.1"/>
</dbReference>
<dbReference type="GO" id="GO:0005739">
    <property type="term" value="C:mitochondrion"/>
    <property type="evidence" value="ECO:0007669"/>
    <property type="project" value="TreeGrafter"/>
</dbReference>
<dbReference type="GO" id="GO:0009437">
    <property type="term" value="P:carnitine metabolic process"/>
    <property type="evidence" value="ECO:0007669"/>
    <property type="project" value="TreeGrafter"/>
</dbReference>
<keyword evidence="6" id="KW-0012">Acyltransferase</keyword>
<dbReference type="PANTHER" id="PTHR22589">
    <property type="entry name" value="CARNITINE O-ACYLTRANSFERASE"/>
    <property type="match status" value="1"/>
</dbReference>
<sequence>MSYSTLAVKILNTMSSAGGGEAILPSKLQHHPTESPELQAIGSTMEPAQRQSVTTSSNTEQQQQQQQQQKQDSKQGVTFANQDSLPKLPIPDLESTCRKYIESLVPLQTPREHEETKASVYDFLKSEGPELQEKLKKYASYKTSYIEQFWYDSYLNFDNSVVLNLNPFFLLEDDPTPARNNQLTRASSLVSSALSFVRAVRREELPPDKVKGTPLCMFQYSRLFGTARVPTENGCIIGQNPSAKHIVVLCRGQFYWFDVLDDHNDIIMSEKDITLNLQVILDDAQQTPIQEAAKGALGILSTENRKVWSGLRDLLTKEEGSNNAECLHIVDSAIFVLCLDHMEPTSTAELCGNMLCGTNEIVRGVQIGTCINRWYDKLQIIVCQNGSAGINFEHTGVDGHTVLRFASDVYTDTILRYAKTINGQAPSLWASTSPDPSKRDPRSFGNVSTTPRKLQWDMIPELSIALRFAESHLADLLHQHEFQVLDFSGYGKNFITSMGFSPDAFVQMAFQAAYYGLYGRVENTYEPAMTKMYLHGRTEALRPVTKESVDFVKTFWGDNPIEQKVDALRKATNRHVAMTKECSKAQGQDRHLYALYCVWQRSFDEDSSSTTTNGAASPSSNSVVADGDSISSALSSSPIPSDDGAYTASMASNTSNNSSSPRFRTIPSTPAIFNDNGWDKINNTVLSTSNCGNPALRHFGFGPTSGDGFGIGYIIKDDSISICASSKHRQTSRLMDTLESYLLEIRKLLRTISRKTTATSPRTSRAREMEMLSERLDNRRGRLIRQDTSHHGRTAGVGNGADTPTTDSGEVEDDGMGGYGFFDAGMLLHALKGVQADRDRVEKPARRRPVGKKLQLAEY</sequence>
<feature type="compositionally biased region" description="Low complexity" evidence="8">
    <location>
        <begin position="625"/>
        <end position="639"/>
    </location>
</feature>
<feature type="compositionally biased region" description="Polar residues" evidence="8">
    <location>
        <begin position="49"/>
        <end position="60"/>
    </location>
</feature>
<dbReference type="Gene3D" id="3.30.559.10">
    <property type="entry name" value="Chloramphenicol acetyltransferase-like domain"/>
    <property type="match status" value="1"/>
</dbReference>
<evidence type="ECO:0000313" key="10">
    <source>
        <dbReference type="EMBL" id="QKX62395.1"/>
    </source>
</evidence>
<protein>
    <recommendedName>
        <fullName evidence="9">Choline/carnitine acyltransferase domain-containing protein</fullName>
    </recommendedName>
</protein>
<keyword evidence="3" id="KW-0808">Transferase</keyword>
<organism evidence="10 11">
    <name type="scientific">Talaromyces rugulosus</name>
    <name type="common">Penicillium rugulosum</name>
    <dbReference type="NCBI Taxonomy" id="121627"/>
    <lineage>
        <taxon>Eukaryota</taxon>
        <taxon>Fungi</taxon>
        <taxon>Dikarya</taxon>
        <taxon>Ascomycota</taxon>
        <taxon>Pezizomycotina</taxon>
        <taxon>Eurotiomycetes</taxon>
        <taxon>Eurotiomycetidae</taxon>
        <taxon>Eurotiales</taxon>
        <taxon>Trichocomaceae</taxon>
        <taxon>Talaromyces</taxon>
        <taxon>Talaromyces sect. Islandici</taxon>
    </lineage>
</organism>
<keyword evidence="4" id="KW-0276">Fatty acid metabolism</keyword>
<feature type="active site" description="Proton acceptor" evidence="7">
    <location>
        <position position="394"/>
    </location>
</feature>
<feature type="region of interest" description="Disordered" evidence="8">
    <location>
        <begin position="428"/>
        <end position="449"/>
    </location>
</feature>
<evidence type="ECO:0000256" key="2">
    <source>
        <dbReference type="ARBA" id="ARBA00022448"/>
    </source>
</evidence>
<evidence type="ECO:0000256" key="5">
    <source>
        <dbReference type="ARBA" id="ARBA00023098"/>
    </source>
</evidence>
<dbReference type="FunFam" id="3.30.559.10:FF:000025">
    <property type="entry name" value="Carnitine acetyl transferase"/>
    <property type="match status" value="1"/>
</dbReference>
<keyword evidence="2" id="KW-0813">Transport</keyword>
<dbReference type="PANTHER" id="PTHR22589:SF29">
    <property type="entry name" value="MITOCHONDRIAL CARNITINE O-ACETYLTRANSFERASE-RELATED"/>
    <property type="match status" value="1"/>
</dbReference>
<dbReference type="OrthoDB" id="240216at2759"/>
<feature type="region of interest" description="Disordered" evidence="8">
    <location>
        <begin position="837"/>
        <end position="859"/>
    </location>
</feature>
<dbReference type="GeneID" id="55997037"/>
<reference evidence="11" key="1">
    <citation type="submission" date="2020-06" db="EMBL/GenBank/DDBJ databases">
        <title>A chromosome-scale genome assembly of Talaromyces rugulosus W13939.</title>
        <authorList>
            <person name="Wang B."/>
            <person name="Guo L."/>
            <person name="Ye K."/>
            <person name="Wang L."/>
        </authorList>
    </citation>
    <scope>NUCLEOTIDE SEQUENCE [LARGE SCALE GENOMIC DNA]</scope>
    <source>
        <strain evidence="11">W13939</strain>
    </source>
</reference>
<evidence type="ECO:0000256" key="4">
    <source>
        <dbReference type="ARBA" id="ARBA00022832"/>
    </source>
</evidence>
<evidence type="ECO:0000259" key="9">
    <source>
        <dbReference type="Pfam" id="PF00755"/>
    </source>
</evidence>
<accession>A0A7H8RAA7</accession>
<evidence type="ECO:0000256" key="8">
    <source>
        <dbReference type="SAM" id="MobiDB-lite"/>
    </source>
</evidence>
<keyword evidence="11" id="KW-1185">Reference proteome</keyword>
<dbReference type="InterPro" id="IPR000542">
    <property type="entry name" value="Carn_acyl_trans"/>
</dbReference>
<dbReference type="FunFam" id="3.30.559.10:FF:000019">
    <property type="entry name" value="Carnitine acetyl transferase"/>
    <property type="match status" value="1"/>
</dbReference>
<dbReference type="FunFam" id="1.10.275.20:FF:000003">
    <property type="entry name" value="Carnitine acetyl transferase"/>
    <property type="match status" value="1"/>
</dbReference>
<dbReference type="InterPro" id="IPR023213">
    <property type="entry name" value="CAT-like_dom_sf"/>
</dbReference>
<dbReference type="EMBL" id="CP055902">
    <property type="protein sequence ID" value="QKX62395.1"/>
    <property type="molecule type" value="Genomic_DNA"/>
</dbReference>
<comment type="similarity">
    <text evidence="1">Belongs to the carnitine/choline acetyltransferase family.</text>
</comment>
<evidence type="ECO:0000313" key="11">
    <source>
        <dbReference type="Proteomes" id="UP000509510"/>
    </source>
</evidence>
<dbReference type="Gene3D" id="1.10.275.20">
    <property type="entry name" value="Choline/Carnitine o-acyltransferase"/>
    <property type="match status" value="1"/>
</dbReference>
<dbReference type="GO" id="GO:0006631">
    <property type="term" value="P:fatty acid metabolic process"/>
    <property type="evidence" value="ECO:0007669"/>
    <property type="project" value="UniProtKB-KW"/>
</dbReference>
<dbReference type="AlphaFoldDB" id="A0A7H8RAA7"/>
<dbReference type="InterPro" id="IPR042572">
    <property type="entry name" value="Carn_acyl_trans_N"/>
</dbReference>
<dbReference type="Proteomes" id="UP000509510">
    <property type="component" value="Chromosome V"/>
</dbReference>
<dbReference type="Gene3D" id="3.30.559.70">
    <property type="entry name" value="Choline/Carnitine o-acyltransferase, domain 2"/>
    <property type="match status" value="1"/>
</dbReference>
<dbReference type="FunFam" id="3.30.559.70:FF:000003">
    <property type="entry name" value="Carnitine acetyl transferase FacC"/>
    <property type="match status" value="1"/>
</dbReference>
<feature type="region of interest" description="Disordered" evidence="8">
    <location>
        <begin position="608"/>
        <end position="639"/>
    </location>
</feature>